<dbReference type="PANTHER" id="PTHR47683:SF3">
    <property type="entry name" value="RIBOSOMAL LARGE SUBUNIT PSEUDOURIDINE SYNTHASE B"/>
    <property type="match status" value="1"/>
</dbReference>
<dbReference type="InterPro" id="IPR020103">
    <property type="entry name" value="PsdUridine_synth_cat_dom_sf"/>
</dbReference>
<dbReference type="PANTHER" id="PTHR47683">
    <property type="entry name" value="PSEUDOURIDINE SYNTHASE FAMILY PROTEIN-RELATED"/>
    <property type="match status" value="1"/>
</dbReference>
<name>A0ABU4RZI0_9GAMM</name>
<dbReference type="InterPro" id="IPR002942">
    <property type="entry name" value="S4_RNA-bd"/>
</dbReference>
<dbReference type="InterPro" id="IPR018496">
    <property type="entry name" value="PsdUridine_synth_RsuA/RluB_CS"/>
</dbReference>
<protein>
    <recommendedName>
        <fullName evidence="7">Pseudouridine synthase</fullName>
        <ecNumber evidence="7">5.4.99.-</ecNumber>
    </recommendedName>
</protein>
<accession>A0ABU4RZI0</accession>
<evidence type="ECO:0000259" key="9">
    <source>
        <dbReference type="SMART" id="SM00363"/>
    </source>
</evidence>
<dbReference type="SUPFAM" id="SSF55174">
    <property type="entry name" value="Alpha-L RNA-binding motif"/>
    <property type="match status" value="1"/>
</dbReference>
<comment type="caution">
    <text evidence="10">The sequence shown here is derived from an EMBL/GenBank/DDBJ whole genome shotgun (WGS) entry which is preliminary data.</text>
</comment>
<evidence type="ECO:0000256" key="8">
    <source>
        <dbReference type="SAM" id="MobiDB-lite"/>
    </source>
</evidence>
<dbReference type="InterPro" id="IPR006145">
    <property type="entry name" value="PsdUridine_synth_RsuA/RluA"/>
</dbReference>
<dbReference type="Gene3D" id="3.30.70.1560">
    <property type="entry name" value="Alpha-L RNA-binding motif"/>
    <property type="match status" value="1"/>
</dbReference>
<dbReference type="Pfam" id="PF00849">
    <property type="entry name" value="PseudoU_synth_2"/>
    <property type="match status" value="1"/>
</dbReference>
<dbReference type="CDD" id="cd00165">
    <property type="entry name" value="S4"/>
    <property type="match status" value="1"/>
</dbReference>
<dbReference type="InterPro" id="IPR042092">
    <property type="entry name" value="PsdUridine_s_RsuA/RluB/E/F_cat"/>
</dbReference>
<feature type="region of interest" description="Disordered" evidence="8">
    <location>
        <begin position="267"/>
        <end position="314"/>
    </location>
</feature>
<evidence type="ECO:0000256" key="3">
    <source>
        <dbReference type="ARBA" id="ARBA00023235"/>
    </source>
</evidence>
<dbReference type="EC" id="5.4.99.-" evidence="7"/>
<dbReference type="Gene3D" id="3.30.70.580">
    <property type="entry name" value="Pseudouridine synthase I, catalytic domain, N-terminal subdomain"/>
    <property type="match status" value="1"/>
</dbReference>
<feature type="compositionally biased region" description="Basic residues" evidence="8">
    <location>
        <begin position="291"/>
        <end position="314"/>
    </location>
</feature>
<evidence type="ECO:0000256" key="5">
    <source>
        <dbReference type="ARBA" id="ARBA00037383"/>
    </source>
</evidence>
<organism evidence="10 11">
    <name type="scientific">Gilvimarinus gilvus</name>
    <dbReference type="NCBI Taxonomy" id="3058038"/>
    <lineage>
        <taxon>Bacteria</taxon>
        <taxon>Pseudomonadati</taxon>
        <taxon>Pseudomonadota</taxon>
        <taxon>Gammaproteobacteria</taxon>
        <taxon>Cellvibrionales</taxon>
        <taxon>Cellvibrionaceae</taxon>
        <taxon>Gilvimarinus</taxon>
    </lineage>
</organism>
<feature type="compositionally biased region" description="Basic and acidic residues" evidence="8">
    <location>
        <begin position="272"/>
        <end position="290"/>
    </location>
</feature>
<dbReference type="InterPro" id="IPR000748">
    <property type="entry name" value="PsdUridine_synth_RsuA/RluB/E/F"/>
</dbReference>
<dbReference type="Proteomes" id="UP001273505">
    <property type="component" value="Unassembled WGS sequence"/>
</dbReference>
<sequence length="314" mass="35742">MVKKTKQIDPTSDDSPIETVENVNDEKLQKVLARAGLGSRREMERAIVAGEVTVNGKPASLGDRVSADDVLTYQGKAVRAKTEVSRRRVILYNKPEGEICSRNDPQGRRTVYDALPRLSGERWISVGRLDFNTSGLLLFTNDGDLANKLMHPSSVIDREYLVRIQGDVDDSMKRRLIDGVLLDDGVARFTDIVDGAGESRNRWFYCVVMEGRNREVRRLWESQGVRVSRLKRVRYGNIFIPSHVRVGQWLELNGKEIADLCMTADIQPQKRSKSDDPDLKRQRERQEKRLRAGKGRRPDKKRPHSSKPKPKPKA</sequence>
<gene>
    <name evidence="10" type="ORF">SCD92_09935</name>
</gene>
<evidence type="ECO:0000256" key="1">
    <source>
        <dbReference type="ARBA" id="ARBA00008348"/>
    </source>
</evidence>
<dbReference type="InterPro" id="IPR036986">
    <property type="entry name" value="S4_RNA-bd_sf"/>
</dbReference>
<dbReference type="GO" id="GO:0016853">
    <property type="term" value="F:isomerase activity"/>
    <property type="evidence" value="ECO:0007669"/>
    <property type="project" value="UniProtKB-KW"/>
</dbReference>
<dbReference type="Gene3D" id="3.10.290.10">
    <property type="entry name" value="RNA-binding S4 domain"/>
    <property type="match status" value="1"/>
</dbReference>
<evidence type="ECO:0000256" key="6">
    <source>
        <dbReference type="PROSITE-ProRule" id="PRU00182"/>
    </source>
</evidence>
<dbReference type="RefSeq" id="WP_302722606.1">
    <property type="nucleotide sequence ID" value="NZ_JAULRU010000569.1"/>
</dbReference>
<dbReference type="SMART" id="SM00363">
    <property type="entry name" value="S4"/>
    <property type="match status" value="1"/>
</dbReference>
<dbReference type="InterPro" id="IPR020094">
    <property type="entry name" value="TruA/RsuA/RluB/E/F_N"/>
</dbReference>
<keyword evidence="3 7" id="KW-0413">Isomerase</keyword>
<comment type="similarity">
    <text evidence="1 7">Belongs to the pseudouridine synthase RsuA family.</text>
</comment>
<dbReference type="PROSITE" id="PS50889">
    <property type="entry name" value="S4"/>
    <property type="match status" value="1"/>
</dbReference>
<feature type="domain" description="RNA-binding S4" evidence="9">
    <location>
        <begin position="26"/>
        <end position="83"/>
    </location>
</feature>
<dbReference type="CDD" id="cd02556">
    <property type="entry name" value="PseudoU_synth_RluB"/>
    <property type="match status" value="1"/>
</dbReference>
<evidence type="ECO:0000256" key="2">
    <source>
        <dbReference type="ARBA" id="ARBA00022884"/>
    </source>
</evidence>
<dbReference type="EMBL" id="JAXAFO010000014">
    <property type="protein sequence ID" value="MDX6849681.1"/>
    <property type="molecule type" value="Genomic_DNA"/>
</dbReference>
<evidence type="ECO:0000256" key="7">
    <source>
        <dbReference type="RuleBase" id="RU003887"/>
    </source>
</evidence>
<dbReference type="PROSITE" id="PS01149">
    <property type="entry name" value="PSI_RSU"/>
    <property type="match status" value="1"/>
</dbReference>
<evidence type="ECO:0000256" key="4">
    <source>
        <dbReference type="ARBA" id="ARBA00036944"/>
    </source>
</evidence>
<evidence type="ECO:0000313" key="10">
    <source>
        <dbReference type="EMBL" id="MDX6849681.1"/>
    </source>
</evidence>
<keyword evidence="11" id="KW-1185">Reference proteome</keyword>
<proteinExistence type="inferred from homology"/>
<evidence type="ECO:0000313" key="11">
    <source>
        <dbReference type="Proteomes" id="UP001273505"/>
    </source>
</evidence>
<dbReference type="Pfam" id="PF01479">
    <property type="entry name" value="S4"/>
    <property type="match status" value="1"/>
</dbReference>
<dbReference type="NCBIfam" id="TIGR00093">
    <property type="entry name" value="pseudouridine synthase"/>
    <property type="match status" value="1"/>
</dbReference>
<keyword evidence="2 6" id="KW-0694">RNA-binding</keyword>
<reference evidence="10 11" key="1">
    <citation type="submission" date="2023-11" db="EMBL/GenBank/DDBJ databases">
        <title>Gilvimarinus fulvus sp. nov., isolated from the surface of Kelp.</title>
        <authorList>
            <person name="Sun Y.Y."/>
            <person name="Gong Y."/>
            <person name="Du Z.J."/>
        </authorList>
    </citation>
    <scope>NUCLEOTIDE SEQUENCE [LARGE SCALE GENOMIC DNA]</scope>
    <source>
        <strain evidence="10 11">SDUM040013</strain>
    </source>
</reference>
<dbReference type="SUPFAM" id="SSF55120">
    <property type="entry name" value="Pseudouridine synthase"/>
    <property type="match status" value="1"/>
</dbReference>
<dbReference type="NCBIfam" id="NF007976">
    <property type="entry name" value="PRK10700.1"/>
    <property type="match status" value="1"/>
</dbReference>
<comment type="function">
    <text evidence="5">Responsible for synthesis of pseudouridine from uracil-2605 in 23S ribosomal RNA.</text>
</comment>
<dbReference type="InterPro" id="IPR050343">
    <property type="entry name" value="RsuA_PseudoU_synthase"/>
</dbReference>
<comment type="catalytic activity">
    <reaction evidence="4">
        <text>uridine(2605) in 23S rRNA = pseudouridine(2605) in 23S rRNA</text>
        <dbReference type="Rhea" id="RHEA:42520"/>
        <dbReference type="Rhea" id="RHEA-COMP:10095"/>
        <dbReference type="Rhea" id="RHEA-COMP:10096"/>
        <dbReference type="ChEBI" id="CHEBI:65314"/>
        <dbReference type="ChEBI" id="CHEBI:65315"/>
        <dbReference type="EC" id="5.4.99.22"/>
    </reaction>
</comment>